<keyword evidence="3" id="KW-1185">Reference proteome</keyword>
<protein>
    <submittedName>
        <fullName evidence="2">Zinc finger C2H2 type domain-containing protein</fullName>
    </submittedName>
</protein>
<dbReference type="GeneID" id="13796576"/>
<dbReference type="Proteomes" id="UP000008037">
    <property type="component" value="Chromosome"/>
</dbReference>
<dbReference type="STRING" id="1237085.Ngar_c04010"/>
<sequence length="180" mass="20411">MKDKSKGSIDAAKHMPRYDAGRINRAVEKANRDPAFIDYAVGQLGGLQFPAFKHKILDHARSIGADQDVVALFESLNGYMEFRDQYHLQKALQENVAAKKKEFQISDETRENPNVRTRLTTADASIKEREAVNESEERTDYPEVTPTAMSNFVCDRCGKQFQNQQDLARHRQFESGGTVT</sequence>
<reference evidence="2 3" key="1">
    <citation type="journal article" date="2012" name="Environ. Microbiol.">
        <title>The genome of the ammonia-oxidizing Candidatus Nitrososphaera gargensis: insights into metabolic versatility and environmental adaptations.</title>
        <authorList>
            <person name="Spang A."/>
            <person name="Poehlein A."/>
            <person name="Offre P."/>
            <person name="Zumbragel S."/>
            <person name="Haider S."/>
            <person name="Rychlik N."/>
            <person name="Nowka B."/>
            <person name="Schmeisser C."/>
            <person name="Lebedeva E.V."/>
            <person name="Rattei T."/>
            <person name="Bohm C."/>
            <person name="Schmid M."/>
            <person name="Galushko A."/>
            <person name="Hatzenpichler R."/>
            <person name="Weinmaier T."/>
            <person name="Daniel R."/>
            <person name="Schleper C."/>
            <person name="Spieck E."/>
            <person name="Streit W."/>
            <person name="Wagner M."/>
        </authorList>
    </citation>
    <scope>NUCLEOTIDE SEQUENCE [LARGE SCALE GENOMIC DNA]</scope>
    <source>
        <strain evidence="3">Ga9.2</strain>
    </source>
</reference>
<dbReference type="InterPro" id="IPR013087">
    <property type="entry name" value="Znf_C2H2_type"/>
</dbReference>
<organism evidence="2 3">
    <name type="scientific">Nitrososphaera gargensis (strain Ga9.2)</name>
    <dbReference type="NCBI Taxonomy" id="1237085"/>
    <lineage>
        <taxon>Archaea</taxon>
        <taxon>Nitrososphaerota</taxon>
        <taxon>Nitrososphaeria</taxon>
        <taxon>Nitrososphaerales</taxon>
        <taxon>Nitrososphaeraceae</taxon>
        <taxon>Nitrososphaera</taxon>
    </lineage>
</organism>
<dbReference type="InParanoid" id="K0IEX5"/>
<dbReference type="BioCyc" id="CNIT1237085:G1324-400-MONOMER"/>
<evidence type="ECO:0000313" key="2">
    <source>
        <dbReference type="EMBL" id="AFU57348.1"/>
    </source>
</evidence>
<evidence type="ECO:0000259" key="1">
    <source>
        <dbReference type="PROSITE" id="PS50157"/>
    </source>
</evidence>
<dbReference type="PROSITE" id="PS50157">
    <property type="entry name" value="ZINC_FINGER_C2H2_2"/>
    <property type="match status" value="1"/>
</dbReference>
<dbReference type="AlphaFoldDB" id="K0IEX5"/>
<dbReference type="HOGENOM" id="CLU_1493021_0_0_2"/>
<dbReference type="EMBL" id="CP002408">
    <property type="protein sequence ID" value="AFU57348.1"/>
    <property type="molecule type" value="Genomic_DNA"/>
</dbReference>
<dbReference type="OrthoDB" id="12028at2157"/>
<dbReference type="Pfam" id="PF11387">
    <property type="entry name" value="DUF2795"/>
    <property type="match status" value="1"/>
</dbReference>
<evidence type="ECO:0000313" key="3">
    <source>
        <dbReference type="Proteomes" id="UP000008037"/>
    </source>
</evidence>
<dbReference type="RefSeq" id="WP_015017894.1">
    <property type="nucleotide sequence ID" value="NC_018719.1"/>
</dbReference>
<accession>K0IEX5</accession>
<feature type="domain" description="C2H2-type" evidence="1">
    <location>
        <begin position="152"/>
        <end position="179"/>
    </location>
</feature>
<dbReference type="KEGG" id="nga:Ngar_c04010"/>
<dbReference type="InterPro" id="IPR021527">
    <property type="entry name" value="DUF2795"/>
</dbReference>
<name>K0IEX5_NITGG</name>
<gene>
    <name evidence="2" type="ordered locus">Ngar_c04010</name>
</gene>
<proteinExistence type="predicted"/>